<reference evidence="2 3" key="1">
    <citation type="journal article" date="2020" name="G3 (Bethesda)">
        <title>Whole Genome Sequencing and Comparative Genomics of Two Nematicidal Bacillus Strains Reveals a Wide Range of Possible Virulence Factors.</title>
        <authorList>
            <person name="Susic N."/>
            <person name="Janezic S."/>
            <person name="Rupnik M."/>
            <person name="Geric Stare B."/>
        </authorList>
    </citation>
    <scope>NUCLEOTIDE SEQUENCE [LARGE SCALE GENOMIC DNA]</scope>
    <source>
        <strain evidence="2 3">I-1582</strain>
    </source>
</reference>
<evidence type="ECO:0000313" key="2">
    <source>
        <dbReference type="EMBL" id="KAF0822991.1"/>
    </source>
</evidence>
<evidence type="ECO:0000313" key="3">
    <source>
        <dbReference type="Proteomes" id="UP000465778"/>
    </source>
</evidence>
<proteinExistence type="predicted"/>
<sequence length="342" mass="38920">MESKLRQLRRAMDSTTHKGEHFTEFQKMNIRKAIHSDRRKKPAKKPHKFVIFAISTFAICLLAFLVSTETWVRQDQNQIHGGTAGEWNIRHEYKVNQKMIFSILPDPYLKAGTPFGYIFSFQEPFNTYKGKELSISAFHKETGERIQVLPQQKIIEPSPGYSSLQRFTATFTLPYEGLWKFEVYLDGKSYGDVVVSAAEKAKDDPITLPQDIPDFVQESDFDTIDWKRKAVEFGSRGIIGNENKSGVIGADMPSLNGQKWMWHLWGVENTDLTIVGFHKESQTVHSILTNGIGGWTIEAYGPNNGADAHTPSSVKIPKKGEWAILLYVDGKLFDELVFDIRE</sequence>
<evidence type="ECO:0000256" key="1">
    <source>
        <dbReference type="SAM" id="Phobius"/>
    </source>
</evidence>
<dbReference type="EMBL" id="VDEM01000041">
    <property type="protein sequence ID" value="KAF0822991.1"/>
    <property type="molecule type" value="Genomic_DNA"/>
</dbReference>
<protein>
    <recommendedName>
        <fullName evidence="4">DUF4871 domain-containing protein</fullName>
    </recommendedName>
</protein>
<dbReference type="RefSeq" id="WP_159345746.1">
    <property type="nucleotide sequence ID" value="NZ_JBALOT010000092.1"/>
</dbReference>
<keyword evidence="1" id="KW-1133">Transmembrane helix</keyword>
<evidence type="ECO:0008006" key="4">
    <source>
        <dbReference type="Google" id="ProtNLM"/>
    </source>
</evidence>
<dbReference type="OrthoDB" id="2381403at2"/>
<keyword evidence="1" id="KW-0472">Membrane</keyword>
<accession>A0A800MV11</accession>
<name>A0A800MV11_CYTFI</name>
<dbReference type="AlphaFoldDB" id="A0A800MV11"/>
<dbReference type="Proteomes" id="UP000465778">
    <property type="component" value="Unassembled WGS sequence"/>
</dbReference>
<comment type="caution">
    <text evidence="2">The sequence shown here is derived from an EMBL/GenBank/DDBJ whole genome shotgun (WGS) entry which is preliminary data.</text>
</comment>
<keyword evidence="1" id="KW-0812">Transmembrane</keyword>
<feature type="transmembrane region" description="Helical" evidence="1">
    <location>
        <begin position="49"/>
        <end position="67"/>
    </location>
</feature>
<dbReference type="Gene3D" id="2.60.40.3830">
    <property type="match status" value="2"/>
</dbReference>
<organism evidence="2 3">
    <name type="scientific">Cytobacillus firmus</name>
    <name type="common">Bacillus firmus</name>
    <dbReference type="NCBI Taxonomy" id="1399"/>
    <lineage>
        <taxon>Bacteria</taxon>
        <taxon>Bacillati</taxon>
        <taxon>Bacillota</taxon>
        <taxon>Bacilli</taxon>
        <taxon>Bacillales</taxon>
        <taxon>Bacillaceae</taxon>
        <taxon>Cytobacillus</taxon>
    </lineage>
</organism>
<gene>
    <name evidence="2" type="ORF">KIS1582_3235</name>
</gene>